<feature type="region of interest" description="Disordered" evidence="1">
    <location>
        <begin position="27"/>
        <end position="177"/>
    </location>
</feature>
<evidence type="ECO:0000313" key="4">
    <source>
        <dbReference type="Proteomes" id="UP001176961"/>
    </source>
</evidence>
<gene>
    <name evidence="3" type="ORF">CYNAS_LOCUS17958</name>
</gene>
<proteinExistence type="predicted"/>
<keyword evidence="2" id="KW-0732">Signal</keyword>
<feature type="compositionally biased region" description="Basic and acidic residues" evidence="1">
    <location>
        <begin position="30"/>
        <end position="44"/>
    </location>
</feature>
<feature type="region of interest" description="Disordered" evidence="1">
    <location>
        <begin position="192"/>
        <end position="221"/>
    </location>
</feature>
<dbReference type="Proteomes" id="UP001176961">
    <property type="component" value="Unassembled WGS sequence"/>
</dbReference>
<protein>
    <submittedName>
        <fullName evidence="3">Uncharacterized protein</fullName>
    </submittedName>
</protein>
<dbReference type="EMBL" id="CATQJL010000316">
    <property type="protein sequence ID" value="CAJ0605975.1"/>
    <property type="molecule type" value="Genomic_DNA"/>
</dbReference>
<feature type="compositionally biased region" description="Basic residues" evidence="1">
    <location>
        <begin position="109"/>
        <end position="125"/>
    </location>
</feature>
<evidence type="ECO:0000313" key="3">
    <source>
        <dbReference type="EMBL" id="CAJ0605975.1"/>
    </source>
</evidence>
<feature type="compositionally biased region" description="Basic and acidic residues" evidence="1">
    <location>
        <begin position="81"/>
        <end position="92"/>
    </location>
</feature>
<feature type="region of interest" description="Disordered" evidence="1">
    <location>
        <begin position="243"/>
        <end position="283"/>
    </location>
</feature>
<organism evidence="3 4">
    <name type="scientific">Cylicocyclus nassatus</name>
    <name type="common">Nematode worm</name>
    <dbReference type="NCBI Taxonomy" id="53992"/>
    <lineage>
        <taxon>Eukaryota</taxon>
        <taxon>Metazoa</taxon>
        <taxon>Ecdysozoa</taxon>
        <taxon>Nematoda</taxon>
        <taxon>Chromadorea</taxon>
        <taxon>Rhabditida</taxon>
        <taxon>Rhabditina</taxon>
        <taxon>Rhabditomorpha</taxon>
        <taxon>Strongyloidea</taxon>
        <taxon>Strongylidae</taxon>
        <taxon>Cylicocyclus</taxon>
    </lineage>
</organism>
<name>A0AA36MD22_CYLNA</name>
<keyword evidence="4" id="KW-1185">Reference proteome</keyword>
<dbReference type="AlphaFoldDB" id="A0AA36MD22"/>
<feature type="compositionally biased region" description="Basic and acidic residues" evidence="1">
    <location>
        <begin position="139"/>
        <end position="157"/>
    </location>
</feature>
<feature type="chain" id="PRO_5041312809" evidence="2">
    <location>
        <begin position="22"/>
        <end position="283"/>
    </location>
</feature>
<evidence type="ECO:0000256" key="2">
    <source>
        <dbReference type="SAM" id="SignalP"/>
    </source>
</evidence>
<accession>A0AA36MD22</accession>
<sequence>MWMIVDMIVSAAMLLIMFATCNKRHTAGKNKVDSKTTAKAAEKNHSKRKKKDLQTGVATAQSHEGMRRGAPLIESEQEDDNTTKHLSGRESEQDGTYEDVDINSPAAKTRCKPSRRRSAKCKSKSGAKNLNKGTKKPKSKENVPIERKTTPAEDRKTSTSHGTNDGNEPKTATADSPVKQIKALRKLNMLLRPKKSDPQRTKLTTLPTQEESDQVPGVLGTEGQVPLQSLTLNKTSTQRSEMVQGEQLEHLSTRTESRSHATQRTKTLLEGTLPLAPTIRVNE</sequence>
<comment type="caution">
    <text evidence="3">The sequence shown here is derived from an EMBL/GenBank/DDBJ whole genome shotgun (WGS) entry which is preliminary data.</text>
</comment>
<feature type="signal peptide" evidence="2">
    <location>
        <begin position="1"/>
        <end position="21"/>
    </location>
</feature>
<evidence type="ECO:0000256" key="1">
    <source>
        <dbReference type="SAM" id="MobiDB-lite"/>
    </source>
</evidence>
<feature type="compositionally biased region" description="Basic and acidic residues" evidence="1">
    <location>
        <begin position="247"/>
        <end position="259"/>
    </location>
</feature>
<reference evidence="3" key="1">
    <citation type="submission" date="2023-07" db="EMBL/GenBank/DDBJ databases">
        <authorList>
            <consortium name="CYATHOMIX"/>
        </authorList>
    </citation>
    <scope>NUCLEOTIDE SEQUENCE</scope>
    <source>
        <strain evidence="3">N/A</strain>
    </source>
</reference>